<feature type="domain" description="C2H2-type" evidence="16">
    <location>
        <begin position="160"/>
        <end position="186"/>
    </location>
</feature>
<comment type="subcellular location">
    <subcellularLocation>
        <location evidence="1">Nucleus</location>
    </subcellularLocation>
</comment>
<evidence type="ECO:0000256" key="2">
    <source>
        <dbReference type="ARBA" id="ARBA00022517"/>
    </source>
</evidence>
<evidence type="ECO:0000259" key="16">
    <source>
        <dbReference type="PROSITE" id="PS50157"/>
    </source>
</evidence>
<dbReference type="Pfam" id="PF22110">
    <property type="entry name" value="TFIIIA_zf-C2H2"/>
    <property type="match status" value="1"/>
</dbReference>
<keyword evidence="8" id="KW-0805">Transcription regulation</keyword>
<dbReference type="GO" id="GO:0042254">
    <property type="term" value="P:ribosome biogenesis"/>
    <property type="evidence" value="ECO:0007669"/>
    <property type="project" value="UniProtKB-KW"/>
</dbReference>
<gene>
    <name evidence="17" type="ORF">GDO54_000413</name>
</gene>
<dbReference type="GO" id="GO:0003677">
    <property type="term" value="F:DNA binding"/>
    <property type="evidence" value="ECO:0007669"/>
    <property type="project" value="UniProtKB-KW"/>
</dbReference>
<feature type="compositionally biased region" description="Basic and acidic residues" evidence="15">
    <location>
        <begin position="294"/>
        <end position="305"/>
    </location>
</feature>
<feature type="domain" description="C2H2-type" evidence="16">
    <location>
        <begin position="130"/>
        <end position="159"/>
    </location>
</feature>
<feature type="domain" description="C2H2-type" evidence="16">
    <location>
        <begin position="68"/>
        <end position="97"/>
    </location>
</feature>
<comment type="function">
    <text evidence="13">Involved in ribosomal large subunit biogenesis. Interacts with the internal control region (ICR) of approximately 50 bases within the 5S RNA genes, is required for correct transcription of these genes by RNA polymerase III. Also binds the transcribed 5S RNA's.</text>
</comment>
<protein>
    <recommendedName>
        <fullName evidence="12">Transcription factor IIIA</fullName>
    </recommendedName>
</protein>
<dbReference type="FunFam" id="3.30.160.60:FF:003303">
    <property type="entry name" value="Transcription factor IIIA"/>
    <property type="match status" value="1"/>
</dbReference>
<proteinExistence type="predicted"/>
<dbReference type="SMART" id="SM00355">
    <property type="entry name" value="ZnF_C2H2"/>
    <property type="match status" value="9"/>
</dbReference>
<feature type="domain" description="C2H2-type" evidence="16">
    <location>
        <begin position="277"/>
        <end position="306"/>
    </location>
</feature>
<dbReference type="Pfam" id="PF00096">
    <property type="entry name" value="zf-C2H2"/>
    <property type="match status" value="6"/>
</dbReference>
<keyword evidence="7" id="KW-0694">RNA-binding</keyword>
<sequence>MAAAMAPKYCSDSVGKPVRRSRVRKMGEKAPPSVYKRYICSFPDCSASYNKNWKLQAHLCKHTGERPFPCTHEGCGKGFVTMFHLTRHTMTHTGEKPFKCDSPDCELSFSTMSNMRKHYQRAHQTPSLLYVCYFADCGKSFKKHNQLKIHQYIHTNQQPFKCTHEGCDKSFLSPSRLKRHEKVHAGYPCQKDSTCPFVGKTWTEYMKHVAADHTEPSICDVCNRTFKRKTHLKEHKKTHEVEIVVYRCPREGCDRTYTKKFGLQNHILSFHEELRPFSCEHPGCGKTFAMKQSLDRHANTHDPEKKKMKKSRPKRSLASRLSGYNPKKSTKTSSQEAEVTKTSSQEAEVTKTSSQGAEVTKTSNQEAEVGELPPDPSTAMENLSIK</sequence>
<dbReference type="PANTHER" id="PTHR46179:SF1">
    <property type="entry name" value="TRANSCRIPTION FACTOR IIIA"/>
    <property type="match status" value="1"/>
</dbReference>
<dbReference type="FunFam" id="3.30.160.60:FF:001572">
    <property type="entry name" value="General transcription factor IIIA"/>
    <property type="match status" value="1"/>
</dbReference>
<dbReference type="GO" id="GO:0003723">
    <property type="term" value="F:RNA binding"/>
    <property type="evidence" value="ECO:0007669"/>
    <property type="project" value="UniProtKB-KW"/>
</dbReference>
<evidence type="ECO:0000256" key="12">
    <source>
        <dbReference type="ARBA" id="ARBA00040434"/>
    </source>
</evidence>
<organism evidence="17 18">
    <name type="scientific">Pyxicephalus adspersus</name>
    <name type="common">African bullfrog</name>
    <dbReference type="NCBI Taxonomy" id="30357"/>
    <lineage>
        <taxon>Eukaryota</taxon>
        <taxon>Metazoa</taxon>
        <taxon>Chordata</taxon>
        <taxon>Craniata</taxon>
        <taxon>Vertebrata</taxon>
        <taxon>Euteleostomi</taxon>
        <taxon>Amphibia</taxon>
        <taxon>Batrachia</taxon>
        <taxon>Anura</taxon>
        <taxon>Neobatrachia</taxon>
        <taxon>Ranoidea</taxon>
        <taxon>Pyxicephalidae</taxon>
        <taxon>Pyxicephalinae</taxon>
        <taxon>Pyxicephalus</taxon>
    </lineage>
</organism>
<dbReference type="SUPFAM" id="SSF57667">
    <property type="entry name" value="beta-beta-alpha zinc fingers"/>
    <property type="match status" value="6"/>
</dbReference>
<evidence type="ECO:0000256" key="10">
    <source>
        <dbReference type="ARBA" id="ARBA00023163"/>
    </source>
</evidence>
<feature type="region of interest" description="Disordered" evidence="15">
    <location>
        <begin position="294"/>
        <end position="386"/>
    </location>
</feature>
<dbReference type="AlphaFoldDB" id="A0AAV3AUJ0"/>
<keyword evidence="6" id="KW-0862">Zinc</keyword>
<dbReference type="FunFam" id="3.30.160.60:FF:000125">
    <property type="entry name" value="Putative zinc finger protein 143"/>
    <property type="match status" value="1"/>
</dbReference>
<dbReference type="PANTHER" id="PTHR46179">
    <property type="entry name" value="ZINC FINGER PROTEIN"/>
    <property type="match status" value="1"/>
</dbReference>
<feature type="domain" description="C2H2-type" evidence="16">
    <location>
        <begin position="246"/>
        <end position="276"/>
    </location>
</feature>
<reference evidence="17" key="1">
    <citation type="thesis" date="2020" institute="ProQuest LLC" country="789 East Eisenhower Parkway, Ann Arbor, MI, USA">
        <title>Comparative Genomics and Chromosome Evolution.</title>
        <authorList>
            <person name="Mudd A.B."/>
        </authorList>
    </citation>
    <scope>NUCLEOTIDE SEQUENCE</scope>
    <source>
        <strain evidence="17">1538</strain>
        <tissue evidence="17">Blood</tissue>
    </source>
</reference>
<dbReference type="InterPro" id="IPR051061">
    <property type="entry name" value="Zinc_finger_trans_reg"/>
</dbReference>
<dbReference type="InterPro" id="IPR054599">
    <property type="entry name" value="TFIIIA_Zfn-C2H2"/>
</dbReference>
<dbReference type="InterPro" id="IPR036236">
    <property type="entry name" value="Znf_C2H2_sf"/>
</dbReference>
<dbReference type="Gene3D" id="3.30.160.60">
    <property type="entry name" value="Classic Zinc Finger"/>
    <property type="match status" value="8"/>
</dbReference>
<evidence type="ECO:0000256" key="11">
    <source>
        <dbReference type="ARBA" id="ARBA00023242"/>
    </source>
</evidence>
<evidence type="ECO:0000256" key="6">
    <source>
        <dbReference type="ARBA" id="ARBA00022833"/>
    </source>
</evidence>
<evidence type="ECO:0000256" key="9">
    <source>
        <dbReference type="ARBA" id="ARBA00023125"/>
    </source>
</evidence>
<keyword evidence="5 14" id="KW-0863">Zinc-finger</keyword>
<accession>A0AAV3AUJ0</accession>
<evidence type="ECO:0000256" key="1">
    <source>
        <dbReference type="ARBA" id="ARBA00004123"/>
    </source>
</evidence>
<evidence type="ECO:0000313" key="18">
    <source>
        <dbReference type="Proteomes" id="UP001181693"/>
    </source>
</evidence>
<evidence type="ECO:0000256" key="5">
    <source>
        <dbReference type="ARBA" id="ARBA00022771"/>
    </source>
</evidence>
<dbReference type="FunFam" id="3.30.160.60:FF:001347">
    <property type="entry name" value="Transcription factor IIIA"/>
    <property type="match status" value="1"/>
</dbReference>
<dbReference type="GO" id="GO:0005634">
    <property type="term" value="C:nucleus"/>
    <property type="evidence" value="ECO:0007669"/>
    <property type="project" value="UniProtKB-SubCell"/>
</dbReference>
<evidence type="ECO:0000256" key="3">
    <source>
        <dbReference type="ARBA" id="ARBA00022723"/>
    </source>
</evidence>
<keyword evidence="10" id="KW-0804">Transcription</keyword>
<keyword evidence="11" id="KW-0539">Nucleus</keyword>
<feature type="domain" description="C2H2-type" evidence="16">
    <location>
        <begin position="98"/>
        <end position="123"/>
    </location>
</feature>
<dbReference type="PROSITE" id="PS00028">
    <property type="entry name" value="ZINC_FINGER_C2H2_1"/>
    <property type="match status" value="8"/>
</dbReference>
<feature type="compositionally biased region" description="Polar residues" evidence="15">
    <location>
        <begin position="331"/>
        <end position="366"/>
    </location>
</feature>
<dbReference type="PROSITE" id="PS50157">
    <property type="entry name" value="ZINC_FINGER_C2H2_2"/>
    <property type="match status" value="8"/>
</dbReference>
<dbReference type="FunFam" id="3.30.160.60:FF:001102">
    <property type="entry name" value="Transcription factor IIIA"/>
    <property type="match status" value="1"/>
</dbReference>
<feature type="domain" description="C2H2-type" evidence="16">
    <location>
        <begin position="217"/>
        <end position="242"/>
    </location>
</feature>
<evidence type="ECO:0000256" key="13">
    <source>
        <dbReference type="ARBA" id="ARBA00057874"/>
    </source>
</evidence>
<keyword evidence="9" id="KW-0238">DNA-binding</keyword>
<dbReference type="GO" id="GO:0008270">
    <property type="term" value="F:zinc ion binding"/>
    <property type="evidence" value="ECO:0007669"/>
    <property type="project" value="UniProtKB-KW"/>
</dbReference>
<keyword evidence="4" id="KW-0677">Repeat</keyword>
<evidence type="ECO:0000313" key="17">
    <source>
        <dbReference type="EMBL" id="DBA32636.1"/>
    </source>
</evidence>
<evidence type="ECO:0000256" key="8">
    <source>
        <dbReference type="ARBA" id="ARBA00023015"/>
    </source>
</evidence>
<keyword evidence="3" id="KW-0479">Metal-binding</keyword>
<dbReference type="FunFam" id="3.30.160.60:FF:001610">
    <property type="entry name" value="transcription factor IIIA"/>
    <property type="match status" value="1"/>
</dbReference>
<keyword evidence="18" id="KW-1185">Reference proteome</keyword>
<dbReference type="InterPro" id="IPR013087">
    <property type="entry name" value="Znf_C2H2_type"/>
</dbReference>
<evidence type="ECO:0000256" key="7">
    <source>
        <dbReference type="ARBA" id="ARBA00022884"/>
    </source>
</evidence>
<keyword evidence="2" id="KW-0690">Ribosome biogenesis</keyword>
<dbReference type="FunFam" id="3.30.160.60:FF:000446">
    <property type="entry name" value="Zinc finger protein"/>
    <property type="match status" value="1"/>
</dbReference>
<name>A0AAV3AUJ0_PYXAD</name>
<evidence type="ECO:0000256" key="15">
    <source>
        <dbReference type="SAM" id="MobiDB-lite"/>
    </source>
</evidence>
<feature type="domain" description="C2H2-type" evidence="16">
    <location>
        <begin position="38"/>
        <end position="67"/>
    </location>
</feature>
<dbReference type="EMBL" id="DYDO01000001">
    <property type="protein sequence ID" value="DBA32636.1"/>
    <property type="molecule type" value="Genomic_DNA"/>
</dbReference>
<dbReference type="Proteomes" id="UP001181693">
    <property type="component" value="Unassembled WGS sequence"/>
</dbReference>
<evidence type="ECO:0000256" key="4">
    <source>
        <dbReference type="ARBA" id="ARBA00022737"/>
    </source>
</evidence>
<comment type="caution">
    <text evidence="17">The sequence shown here is derived from an EMBL/GenBank/DDBJ whole genome shotgun (WGS) entry which is preliminary data.</text>
</comment>
<feature type="compositionally biased region" description="Basic residues" evidence="15">
    <location>
        <begin position="306"/>
        <end position="317"/>
    </location>
</feature>
<evidence type="ECO:0000256" key="14">
    <source>
        <dbReference type="PROSITE-ProRule" id="PRU00042"/>
    </source>
</evidence>
<dbReference type="FunFam" id="3.30.160.60:FF:001998">
    <property type="entry name" value="Transcription factor IIIA"/>
    <property type="match status" value="1"/>
</dbReference>